<dbReference type="InterPro" id="IPR011333">
    <property type="entry name" value="SKP1/BTB/POZ_sf"/>
</dbReference>
<dbReference type="GO" id="GO:0008406">
    <property type="term" value="P:gonad development"/>
    <property type="evidence" value="ECO:0007669"/>
    <property type="project" value="UniProtKB-ARBA"/>
</dbReference>
<dbReference type="Proteomes" id="UP000002358">
    <property type="component" value="Chromosome 5"/>
</dbReference>
<evidence type="ECO:0000256" key="8">
    <source>
        <dbReference type="ARBA" id="ARBA00023015"/>
    </source>
</evidence>
<comment type="function">
    <text evidence="11">Putative transcription factor required for axon growth and guidance in the central and peripheral nervous systems. Repels CNS axons away from the midline by promoting the expression of the midline repellent sli and its receptor robo.</text>
</comment>
<dbReference type="GO" id="GO:0008270">
    <property type="term" value="F:zinc ion binding"/>
    <property type="evidence" value="ECO:0007669"/>
    <property type="project" value="UniProtKB-KW"/>
</dbReference>
<evidence type="ECO:0000256" key="3">
    <source>
        <dbReference type="ARBA" id="ARBA00022723"/>
    </source>
</evidence>
<dbReference type="GO" id="GO:0007526">
    <property type="term" value="P:larval somatic muscle development"/>
    <property type="evidence" value="ECO:0007669"/>
    <property type="project" value="UniProtKB-ARBA"/>
</dbReference>
<dbReference type="InterPro" id="IPR036236">
    <property type="entry name" value="Znf_C2H2_sf"/>
</dbReference>
<dbReference type="FunFam" id="3.30.710.10:FF:000091">
    <property type="entry name" value="Lola, isoform F"/>
    <property type="match status" value="1"/>
</dbReference>
<dbReference type="Gene3D" id="3.30.160.60">
    <property type="entry name" value="Classic Zinc Finger"/>
    <property type="match status" value="2"/>
</dbReference>
<dbReference type="PANTHER" id="PTHR23110:SF111">
    <property type="entry name" value="LONGITUDINALS LACKING PROTEIN, ISOFORMS F_I_K_T"/>
    <property type="match status" value="1"/>
</dbReference>
<dbReference type="InterPro" id="IPR000210">
    <property type="entry name" value="BTB/POZ_dom"/>
</dbReference>
<keyword evidence="5" id="KW-0221">Differentiation</keyword>
<dbReference type="EnsemblMetazoa" id="XM_031931303">
    <property type="protein sequence ID" value="XP_031787163"/>
    <property type="gene ID" value="LOC100123363"/>
</dbReference>
<dbReference type="SMART" id="SM00355">
    <property type="entry name" value="ZnF_C2H2"/>
    <property type="match status" value="5"/>
</dbReference>
<dbReference type="PROSITE" id="PS00028">
    <property type="entry name" value="ZINC_FINGER_C2H2_1"/>
    <property type="match status" value="1"/>
</dbReference>
<comment type="subcellular location">
    <subcellularLocation>
        <location evidence="1">Nucleus</location>
    </subcellularLocation>
</comment>
<feature type="compositionally biased region" description="Acidic residues" evidence="13">
    <location>
        <begin position="302"/>
        <end position="326"/>
    </location>
</feature>
<feature type="compositionally biased region" description="Basic and acidic residues" evidence="13">
    <location>
        <begin position="404"/>
        <end position="413"/>
    </location>
</feature>
<dbReference type="RefSeq" id="XP_031787163.1">
    <property type="nucleotide sequence ID" value="XM_031931303.2"/>
</dbReference>
<feature type="compositionally biased region" description="Low complexity" evidence="13">
    <location>
        <begin position="123"/>
        <end position="134"/>
    </location>
</feature>
<dbReference type="GO" id="GO:0035167">
    <property type="term" value="P:larval lymph gland hemopoiesis"/>
    <property type="evidence" value="ECO:0007669"/>
    <property type="project" value="UniProtKB-ARBA"/>
</dbReference>
<feature type="compositionally biased region" description="Polar residues" evidence="13">
    <location>
        <begin position="175"/>
        <end position="195"/>
    </location>
</feature>
<evidence type="ECO:0000256" key="6">
    <source>
        <dbReference type="ARBA" id="ARBA00022833"/>
    </source>
</evidence>
<evidence type="ECO:0000256" key="13">
    <source>
        <dbReference type="SAM" id="MobiDB-lite"/>
    </source>
</evidence>
<feature type="region of interest" description="Disordered" evidence="13">
    <location>
        <begin position="115"/>
        <end position="241"/>
    </location>
</feature>
<dbReference type="PROSITE" id="PS50157">
    <property type="entry name" value="ZINC_FINGER_C2H2_2"/>
    <property type="match status" value="3"/>
</dbReference>
<accession>A0A7M7QY63</accession>
<evidence type="ECO:0008006" key="18">
    <source>
        <dbReference type="Google" id="ProtNLM"/>
    </source>
</evidence>
<keyword evidence="2" id="KW-0217">Developmental protein</keyword>
<evidence type="ECO:0000259" key="14">
    <source>
        <dbReference type="PROSITE" id="PS50097"/>
    </source>
</evidence>
<protein>
    <recommendedName>
        <fullName evidence="18">Longitudinals lacking protein</fullName>
    </recommendedName>
</protein>
<keyword evidence="8" id="KW-0805">Transcription regulation</keyword>
<dbReference type="GO" id="GO:0016199">
    <property type="term" value="P:axon midline choice point recognition"/>
    <property type="evidence" value="ECO:0007669"/>
    <property type="project" value="UniProtKB-ARBA"/>
</dbReference>
<dbReference type="CDD" id="cd18315">
    <property type="entry name" value="BTB_POZ_BAB-like"/>
    <property type="match status" value="1"/>
</dbReference>
<feature type="domain" description="C2H2-type" evidence="15">
    <location>
        <begin position="561"/>
        <end position="588"/>
    </location>
</feature>
<keyword evidence="3" id="KW-0479">Metal-binding</keyword>
<keyword evidence="10" id="KW-0539">Nucleus</keyword>
<evidence type="ECO:0000259" key="15">
    <source>
        <dbReference type="PROSITE" id="PS50157"/>
    </source>
</evidence>
<dbReference type="PANTHER" id="PTHR23110">
    <property type="entry name" value="BTB DOMAIN TRANSCRIPTION FACTOR"/>
    <property type="match status" value="1"/>
</dbReference>
<organism evidence="16 17">
    <name type="scientific">Nasonia vitripennis</name>
    <name type="common">Parasitic wasp</name>
    <dbReference type="NCBI Taxonomy" id="7425"/>
    <lineage>
        <taxon>Eukaryota</taxon>
        <taxon>Metazoa</taxon>
        <taxon>Ecdysozoa</taxon>
        <taxon>Arthropoda</taxon>
        <taxon>Hexapoda</taxon>
        <taxon>Insecta</taxon>
        <taxon>Pterygota</taxon>
        <taxon>Neoptera</taxon>
        <taxon>Endopterygota</taxon>
        <taxon>Hymenoptera</taxon>
        <taxon>Apocrita</taxon>
        <taxon>Proctotrupomorpha</taxon>
        <taxon>Chalcidoidea</taxon>
        <taxon>Pteromalidae</taxon>
        <taxon>Pteromalinae</taxon>
        <taxon>Nasonia</taxon>
    </lineage>
</organism>
<evidence type="ECO:0000256" key="10">
    <source>
        <dbReference type="ARBA" id="ARBA00023242"/>
    </source>
</evidence>
<dbReference type="GO" id="GO:0005634">
    <property type="term" value="C:nucleus"/>
    <property type="evidence" value="ECO:0007669"/>
    <property type="project" value="UniProtKB-SubCell"/>
</dbReference>
<keyword evidence="9" id="KW-0804">Transcription</keyword>
<keyword evidence="6" id="KW-0862">Zinc</keyword>
<feature type="domain" description="BTB" evidence="14">
    <location>
        <begin position="32"/>
        <end position="97"/>
    </location>
</feature>
<dbReference type="GO" id="GO:0048813">
    <property type="term" value="P:dendrite morphogenesis"/>
    <property type="evidence" value="ECO:0007669"/>
    <property type="project" value="UniProtKB-ARBA"/>
</dbReference>
<feature type="compositionally biased region" description="Basic residues" evidence="13">
    <location>
        <begin position="210"/>
        <end position="220"/>
    </location>
</feature>
<dbReference type="InterPro" id="IPR013087">
    <property type="entry name" value="Znf_C2H2_type"/>
</dbReference>
<evidence type="ECO:0000256" key="12">
    <source>
        <dbReference type="PROSITE-ProRule" id="PRU00042"/>
    </source>
</evidence>
<dbReference type="RefSeq" id="XP_032456431.1">
    <property type="nucleotide sequence ID" value="XM_032600540.1"/>
</dbReference>
<keyword evidence="17" id="KW-1185">Reference proteome</keyword>
<dbReference type="SUPFAM" id="SSF57667">
    <property type="entry name" value="beta-beta-alpha zinc fingers"/>
    <property type="match status" value="2"/>
</dbReference>
<reference evidence="16" key="1">
    <citation type="submission" date="2021-01" db="UniProtKB">
        <authorList>
            <consortium name="EnsemblMetazoa"/>
        </authorList>
    </citation>
    <scope>IDENTIFICATION</scope>
</reference>
<evidence type="ECO:0000256" key="7">
    <source>
        <dbReference type="ARBA" id="ARBA00022902"/>
    </source>
</evidence>
<dbReference type="SMART" id="SM00225">
    <property type="entry name" value="BTB"/>
    <property type="match status" value="1"/>
</dbReference>
<dbReference type="Gene3D" id="3.30.710.10">
    <property type="entry name" value="Potassium Channel Kv1.1, Chain A"/>
    <property type="match status" value="1"/>
</dbReference>
<evidence type="ECO:0000256" key="4">
    <source>
        <dbReference type="ARBA" id="ARBA00022771"/>
    </source>
</evidence>
<dbReference type="GO" id="GO:0045476">
    <property type="term" value="P:nurse cell apoptotic process"/>
    <property type="evidence" value="ECO:0007669"/>
    <property type="project" value="UniProtKB-ARBA"/>
</dbReference>
<evidence type="ECO:0000256" key="5">
    <source>
        <dbReference type="ARBA" id="ARBA00022782"/>
    </source>
</evidence>
<evidence type="ECO:0000256" key="11">
    <source>
        <dbReference type="ARBA" id="ARBA00037382"/>
    </source>
</evidence>
<dbReference type="GO" id="GO:0045467">
    <property type="term" value="P:R7 cell development"/>
    <property type="evidence" value="ECO:0007669"/>
    <property type="project" value="UniProtKB-ARBA"/>
</dbReference>
<evidence type="ECO:0000256" key="2">
    <source>
        <dbReference type="ARBA" id="ARBA00022473"/>
    </source>
</evidence>
<feature type="compositionally biased region" description="Low complexity" evidence="13">
    <location>
        <begin position="144"/>
        <end position="157"/>
    </location>
</feature>
<name>A0A7M7QY63_NASVI</name>
<keyword evidence="4 12" id="KW-0863">Zinc-finger</keyword>
<keyword evidence="7" id="KW-0524">Neurogenesis</keyword>
<feature type="region of interest" description="Disordered" evidence="13">
    <location>
        <begin position="377"/>
        <end position="413"/>
    </location>
</feature>
<dbReference type="InterPro" id="IPR051095">
    <property type="entry name" value="Dros_DevTransReg"/>
</dbReference>
<dbReference type="PROSITE" id="PS50097">
    <property type="entry name" value="BTB"/>
    <property type="match status" value="1"/>
</dbReference>
<dbReference type="EnsemblMetazoa" id="XM_032600540">
    <property type="protein sequence ID" value="XP_032456431"/>
    <property type="gene ID" value="LOC100123363"/>
</dbReference>
<evidence type="ECO:0000256" key="9">
    <source>
        <dbReference type="ARBA" id="ARBA00023163"/>
    </source>
</evidence>
<dbReference type="GeneID" id="100123363"/>
<feature type="region of interest" description="Disordered" evidence="13">
    <location>
        <begin position="288"/>
        <end position="349"/>
    </location>
</feature>
<dbReference type="GO" id="GO:0007464">
    <property type="term" value="P:R3/R4 cell fate commitment"/>
    <property type="evidence" value="ECO:0007669"/>
    <property type="project" value="UniProtKB-ARBA"/>
</dbReference>
<dbReference type="Pfam" id="PF00651">
    <property type="entry name" value="BTB"/>
    <property type="match status" value="1"/>
</dbReference>
<evidence type="ECO:0000313" key="16">
    <source>
        <dbReference type="EnsemblMetazoa" id="XP_032456431"/>
    </source>
</evidence>
<evidence type="ECO:0000256" key="1">
    <source>
        <dbReference type="ARBA" id="ARBA00004123"/>
    </source>
</evidence>
<dbReference type="SUPFAM" id="SSF54695">
    <property type="entry name" value="POZ domain"/>
    <property type="match status" value="1"/>
</dbReference>
<proteinExistence type="predicted"/>
<dbReference type="FunFam" id="3.30.160.60:FF:000446">
    <property type="entry name" value="Zinc finger protein"/>
    <property type="match status" value="1"/>
</dbReference>
<dbReference type="GO" id="GO:0006357">
    <property type="term" value="P:regulation of transcription by RNA polymerase II"/>
    <property type="evidence" value="ECO:0007669"/>
    <property type="project" value="TreeGrafter"/>
</dbReference>
<feature type="domain" description="C2H2-type" evidence="15">
    <location>
        <begin position="461"/>
        <end position="491"/>
    </location>
</feature>
<dbReference type="AlphaFoldDB" id="A0A7M7QY63"/>
<feature type="domain" description="C2H2-type" evidence="15">
    <location>
        <begin position="500"/>
        <end position="527"/>
    </location>
</feature>
<sequence length="622" mass="69257">MEDDQQFCLRWNNHQSTIIQNFDTLLESGTLVDCTLAAEGKYLKAHKVVLSACSPYFEGLLSEHYDKHPVFILKDVKFKELKAMMDYMYRGEVNISQDQLTALLKAAESLQIKGLSDSRTDKGTGNTGNTTTGGSKDNTRPAKTASSTAAASASAAAVDIPHTSSGLTIEKNSKVPRQSIQQVSVSDQLENSASPQLRGHSSREGSQSPTRKRKRLRRRSLGNDDNSMENHEASNSSDVNMTAPALGVAPVAEEKSQADPADSIGRSALMQQLTKPADEMLQMPLEKPEPSEDMIQPKSEYQDDQESVEDLTNFDDDMNDLNEMEQDNSRAGPSHDPSQHAGMPSWHIAGDRSNASVVGAAAGPGAGDEVFLAAAEAAQAQRDSQGNGLKPPPLKPINGSGERLNGKKNPEVNRKSKEYVERYTCPPELIWLHCPKCSDSFEKPPRKKITACEHCSTPYQLQCSKCRKIFRKYMTLYCHIKAICGNSNPEPTQQPLDGRVACSECGTRFSSYENLKRHKRLTCKRQAALQCNSCPFVSKYKASMELHKKTKHGNLGTEDLYKCKWCGKTFRHSQTLKRHETYNCGKEKGFSCGHCDYKCYLKYQLKNHMRSKHERLFWNGKK</sequence>
<evidence type="ECO:0000313" key="17">
    <source>
        <dbReference type="Proteomes" id="UP000002358"/>
    </source>
</evidence>
<dbReference type="Pfam" id="PF00096">
    <property type="entry name" value="zf-C2H2"/>
    <property type="match status" value="2"/>
</dbReference>